<dbReference type="InterPro" id="IPR009071">
    <property type="entry name" value="HMG_box_dom"/>
</dbReference>
<organism evidence="5 6">
    <name type="scientific">Gigaspora margarita</name>
    <dbReference type="NCBI Taxonomy" id="4874"/>
    <lineage>
        <taxon>Eukaryota</taxon>
        <taxon>Fungi</taxon>
        <taxon>Fungi incertae sedis</taxon>
        <taxon>Mucoromycota</taxon>
        <taxon>Glomeromycotina</taxon>
        <taxon>Glomeromycetes</taxon>
        <taxon>Diversisporales</taxon>
        <taxon>Gigasporaceae</taxon>
        <taxon>Gigaspora</taxon>
    </lineage>
</organism>
<dbReference type="OrthoDB" id="6247875at2759"/>
<feature type="domain" description="HMG box" evidence="4">
    <location>
        <begin position="45"/>
        <end position="112"/>
    </location>
</feature>
<protein>
    <submittedName>
        <fullName evidence="5">MATA-HMG</fullName>
    </submittedName>
</protein>
<sequence>MAMQTSSLNDLAQNLIKILNRNNIFPPAINNPEELIGRSAPNSRTRRPPNGFLLCRKNVHKEARSKGTCNMRVISKVTGMLWREASAEEKETYEQLALDVQSLHSQKHPGYRYRPTSRSNKSVPLYHPYMNTSRSNKSVPLYNPYLNTSSVSFSTPMTIPQVNYQPADLLSQSPQELDYFQYYQTQCNNLIDDGEIYPLYPTTSTWQH</sequence>
<dbReference type="Proteomes" id="UP000439903">
    <property type="component" value="Unassembled WGS sequence"/>
</dbReference>
<dbReference type="AlphaFoldDB" id="A0A8H3XB90"/>
<evidence type="ECO:0000256" key="2">
    <source>
        <dbReference type="ARBA" id="ARBA00023242"/>
    </source>
</evidence>
<dbReference type="EMBL" id="WTPW01001436">
    <property type="protein sequence ID" value="KAF0436091.1"/>
    <property type="molecule type" value="Genomic_DNA"/>
</dbReference>
<reference evidence="5 6" key="1">
    <citation type="journal article" date="2019" name="Environ. Microbiol.">
        <title>At the nexus of three kingdoms: the genome of the mycorrhizal fungus Gigaspora margarita provides insights into plant, endobacterial and fungal interactions.</title>
        <authorList>
            <person name="Venice F."/>
            <person name="Ghignone S."/>
            <person name="Salvioli di Fossalunga A."/>
            <person name="Amselem J."/>
            <person name="Novero M."/>
            <person name="Xianan X."/>
            <person name="Sedzielewska Toro K."/>
            <person name="Morin E."/>
            <person name="Lipzen A."/>
            <person name="Grigoriev I.V."/>
            <person name="Henrissat B."/>
            <person name="Martin F.M."/>
            <person name="Bonfante P."/>
        </authorList>
    </citation>
    <scope>NUCLEOTIDE SEQUENCE [LARGE SCALE GENOMIC DNA]</scope>
    <source>
        <strain evidence="5 6">BEG34</strain>
    </source>
</reference>
<dbReference type="GO" id="GO:0005634">
    <property type="term" value="C:nucleus"/>
    <property type="evidence" value="ECO:0007669"/>
    <property type="project" value="UniProtKB-UniRule"/>
</dbReference>
<evidence type="ECO:0000313" key="5">
    <source>
        <dbReference type="EMBL" id="KAF0436091.1"/>
    </source>
</evidence>
<dbReference type="Gene3D" id="1.10.30.10">
    <property type="entry name" value="High mobility group box domain"/>
    <property type="match status" value="1"/>
</dbReference>
<keyword evidence="1 3" id="KW-0238">DNA-binding</keyword>
<dbReference type="PANTHER" id="PTHR45789:SF2">
    <property type="entry name" value="FI18025P1"/>
    <property type="match status" value="1"/>
</dbReference>
<accession>A0A8H3XB90</accession>
<evidence type="ECO:0000256" key="1">
    <source>
        <dbReference type="ARBA" id="ARBA00023125"/>
    </source>
</evidence>
<dbReference type="CDD" id="cd01389">
    <property type="entry name" value="HMG-box_ROX1-like"/>
    <property type="match status" value="1"/>
</dbReference>
<dbReference type="InterPro" id="IPR051356">
    <property type="entry name" value="SOX/SOX-like_TF"/>
</dbReference>
<dbReference type="Pfam" id="PF00505">
    <property type="entry name" value="HMG_box"/>
    <property type="match status" value="1"/>
</dbReference>
<feature type="DNA-binding region" description="HMG box" evidence="3">
    <location>
        <begin position="45"/>
        <end position="112"/>
    </location>
</feature>
<proteinExistence type="predicted"/>
<keyword evidence="2 3" id="KW-0539">Nucleus</keyword>
<dbReference type="SUPFAM" id="SSF47095">
    <property type="entry name" value="HMG-box"/>
    <property type="match status" value="1"/>
</dbReference>
<dbReference type="InterPro" id="IPR036910">
    <property type="entry name" value="HMG_box_dom_sf"/>
</dbReference>
<dbReference type="GO" id="GO:0000981">
    <property type="term" value="F:DNA-binding transcription factor activity, RNA polymerase II-specific"/>
    <property type="evidence" value="ECO:0007669"/>
    <property type="project" value="TreeGrafter"/>
</dbReference>
<comment type="caution">
    <text evidence="5">The sequence shown here is derived from an EMBL/GenBank/DDBJ whole genome shotgun (WGS) entry which is preliminary data.</text>
</comment>
<evidence type="ECO:0000256" key="3">
    <source>
        <dbReference type="PROSITE-ProRule" id="PRU00267"/>
    </source>
</evidence>
<name>A0A8H3XB90_GIGMA</name>
<dbReference type="GO" id="GO:0000978">
    <property type="term" value="F:RNA polymerase II cis-regulatory region sequence-specific DNA binding"/>
    <property type="evidence" value="ECO:0007669"/>
    <property type="project" value="TreeGrafter"/>
</dbReference>
<keyword evidence="6" id="KW-1185">Reference proteome</keyword>
<dbReference type="PANTHER" id="PTHR45789">
    <property type="entry name" value="FI18025P1"/>
    <property type="match status" value="1"/>
</dbReference>
<evidence type="ECO:0000313" key="6">
    <source>
        <dbReference type="Proteomes" id="UP000439903"/>
    </source>
</evidence>
<dbReference type="SMART" id="SM00398">
    <property type="entry name" value="HMG"/>
    <property type="match status" value="1"/>
</dbReference>
<gene>
    <name evidence="5" type="ORF">F8M41_004727</name>
</gene>
<evidence type="ECO:0000259" key="4">
    <source>
        <dbReference type="PROSITE" id="PS50118"/>
    </source>
</evidence>
<dbReference type="PROSITE" id="PS50118">
    <property type="entry name" value="HMG_BOX_2"/>
    <property type="match status" value="1"/>
</dbReference>